<evidence type="ECO:0000256" key="1">
    <source>
        <dbReference type="ARBA" id="ARBA00023242"/>
    </source>
</evidence>
<feature type="compositionally biased region" description="Low complexity" evidence="3">
    <location>
        <begin position="998"/>
        <end position="1009"/>
    </location>
</feature>
<feature type="compositionally biased region" description="Basic residues" evidence="3">
    <location>
        <begin position="486"/>
        <end position="497"/>
    </location>
</feature>
<dbReference type="PANTHER" id="PTHR47827:SF3">
    <property type="entry name" value="AF-9 ANC1 HOMOLOGY DOMAIN-CONTAINING PROTEIN"/>
    <property type="match status" value="1"/>
</dbReference>
<dbReference type="PROSITE" id="PS51037">
    <property type="entry name" value="YEATS"/>
    <property type="match status" value="1"/>
</dbReference>
<evidence type="ECO:0000256" key="3">
    <source>
        <dbReference type="SAM" id="MobiDB-lite"/>
    </source>
</evidence>
<gene>
    <name evidence="5" type="ORF">HAZT_HAZT005685</name>
</gene>
<feature type="compositionally biased region" description="Low complexity" evidence="3">
    <location>
        <begin position="156"/>
        <end position="169"/>
    </location>
</feature>
<feature type="domain" description="YEATS" evidence="4">
    <location>
        <begin position="1"/>
        <end position="138"/>
    </location>
</feature>
<feature type="compositionally biased region" description="Low complexity" evidence="3">
    <location>
        <begin position="176"/>
        <end position="188"/>
    </location>
</feature>
<dbReference type="Gene3D" id="2.60.40.1970">
    <property type="entry name" value="YEATS domain"/>
    <property type="match status" value="1"/>
</dbReference>
<sequence length="1112" mass="120891">MSKSAVAINVQIGHTAHVLTQSTEEGYTHEWSVWVQGENNRSITEFVEKVVFTLHESFKRPKRIFKTPPFKVIEKGYGGFNLPVEIYFKSNNEETRKTRFEYDLFLQEISGEPINHIRTERLTFFSPQDEFRKKLLSAGGEIVTNEEGLTSPPVPSASLHSTSNNHTSSAGGGSSRGIRSSTTSSISADSAKHGANSAKLPPHKTSVGKKTKNETSSSANTAVKKVGVEASEVFMVVQEIQAVTDFNEVFKGGTWLEASAKLFLWAEDKEPSESNWREALQQLAEKHRYGTVSRYIASVAPLRIEEFSYEAILQTDHVTLKAIANAKKILHNIRQFFGSLSDSRNLERKENAVCLTSCYNNEVDLSKDRDSPYAHESDLRTLGSPKVVLRKLQLASLESSDPVMTGDRADYDTSVNMTPLKSGESVMCLASIASDAVISTNATETINSPLSAKEMMSSVTTKRKASSSRVTITSDCKSASEQSRVHTQRNHTRKHSHLSTAILDTSCDANNNIKTTDNVVLSDESKPNYTSLSCLAKSPKKRSISLSGNAMPDKVISRGRRSEGCSDGTITTPDPLYWSNLSESSNVTKKFSLDKSAKCETGTNSSQNVNHRDESSECRYKGKAGVTKATSSKNKKEKCHKYLGASGRGCKSQSGKKFSQSVFKKNAFAAMKKDQTAASTTGSKESVNEGTSTIALHKTKPKSRSSSSSKISNRGSDAGDLSTNVKSSTQIPKQVLLDGASEDSNVTTEASVPFFEMKKPDNFVDLFGEPLKPYKDKTVTAAKSKTPVVKTINAAKTSLDVSKTSLNASKTSFAPVKNKEDPATSSSRSKSDVSKDRSSKSRDKEARTEHKHDEKKSKSDKDRDKERSKSSKDDDKKSGDKEKSSKSDRHSNSDRKDEKGSHKDSKKSSKSDKDKKESKDKYRDKSTTDVDSKKAEEKEKHRSKSGGDCHHSKGSSPVIVTESPPSSKSSSHRHHHSSKSPAPNKAVSLSPSKDGRSSRASSSKHLLSPAKLAVNRSSSSSPAQQPSRSGAAAHDLSPSPSSTPSSACLPPPAPLPKVSPAPINSPRNNVATQKAVAPSSHSLKKELSPDSASPTDVSVKLKQHISFSSQSK</sequence>
<dbReference type="PANTHER" id="PTHR47827">
    <property type="entry name" value="AHD DOMAIN-CONTAINING PROTEIN"/>
    <property type="match status" value="1"/>
</dbReference>
<comment type="subcellular location">
    <subcellularLocation>
        <location evidence="2">Nucleus</location>
    </subcellularLocation>
</comment>
<dbReference type="Proteomes" id="UP000711488">
    <property type="component" value="Unassembled WGS sequence"/>
</dbReference>
<feature type="compositionally biased region" description="Pro residues" evidence="3">
    <location>
        <begin position="1049"/>
        <end position="1059"/>
    </location>
</feature>
<evidence type="ECO:0000259" key="4">
    <source>
        <dbReference type="PROSITE" id="PS51037"/>
    </source>
</evidence>
<dbReference type="CDD" id="cd16906">
    <property type="entry name" value="YEATS_AF-9_like"/>
    <property type="match status" value="1"/>
</dbReference>
<dbReference type="Pfam" id="PF03366">
    <property type="entry name" value="YEATS"/>
    <property type="match status" value="1"/>
</dbReference>
<evidence type="ECO:0000256" key="2">
    <source>
        <dbReference type="PROSITE-ProRule" id="PRU00376"/>
    </source>
</evidence>
<protein>
    <recommendedName>
        <fullName evidence="4">YEATS domain-containing protein</fullName>
    </recommendedName>
</protein>
<reference evidence="5" key="1">
    <citation type="submission" date="2014-08" db="EMBL/GenBank/DDBJ databases">
        <authorList>
            <person name="Murali S."/>
            <person name="Richards S."/>
            <person name="Bandaranaike D."/>
            <person name="Bellair M."/>
            <person name="Blankenburg K."/>
            <person name="Chao H."/>
            <person name="Dinh H."/>
            <person name="Doddapaneni H."/>
            <person name="Dugan-Rocha S."/>
            <person name="Elkadiri S."/>
            <person name="Gnanaolivu R."/>
            <person name="Hughes D."/>
            <person name="Lee S."/>
            <person name="Li M."/>
            <person name="Ming W."/>
            <person name="Munidasa M."/>
            <person name="Muniz J."/>
            <person name="Nguyen L."/>
            <person name="Osuji N."/>
            <person name="Pu L.-L."/>
            <person name="Puazo M."/>
            <person name="Skinner E."/>
            <person name="Qu C."/>
            <person name="Quiroz J."/>
            <person name="Raj R."/>
            <person name="Weissenberger G."/>
            <person name="Xin Y."/>
            <person name="Zou X."/>
            <person name="Han Y."/>
            <person name="Worley K."/>
            <person name="Muzny D."/>
            <person name="Gibbs R."/>
        </authorList>
    </citation>
    <scope>NUCLEOTIDE SEQUENCE</scope>
    <source>
        <strain evidence="5">HAZT.00-mixed</strain>
        <tissue evidence="5">Whole organism</tissue>
    </source>
</reference>
<feature type="region of interest" description="Disordered" evidence="3">
    <location>
        <begin position="673"/>
        <end position="729"/>
    </location>
</feature>
<feature type="compositionally biased region" description="Low complexity" evidence="3">
    <location>
        <begin position="1016"/>
        <end position="1048"/>
    </location>
</feature>
<dbReference type="GO" id="GO:0008023">
    <property type="term" value="C:transcription elongation factor complex"/>
    <property type="evidence" value="ECO:0007669"/>
    <property type="project" value="TreeGrafter"/>
</dbReference>
<keyword evidence="1 2" id="KW-0539">Nucleus</keyword>
<organism evidence="5">
    <name type="scientific">Hyalella azteca</name>
    <name type="common">Amphipod</name>
    <dbReference type="NCBI Taxonomy" id="294128"/>
    <lineage>
        <taxon>Eukaryota</taxon>
        <taxon>Metazoa</taxon>
        <taxon>Ecdysozoa</taxon>
        <taxon>Arthropoda</taxon>
        <taxon>Crustacea</taxon>
        <taxon>Multicrustacea</taxon>
        <taxon>Malacostraca</taxon>
        <taxon>Eumalacostraca</taxon>
        <taxon>Peracarida</taxon>
        <taxon>Amphipoda</taxon>
        <taxon>Senticaudata</taxon>
        <taxon>Talitrida</taxon>
        <taxon>Talitroidea</taxon>
        <taxon>Hyalellidae</taxon>
        <taxon>Hyalella</taxon>
    </lineage>
</organism>
<feature type="compositionally biased region" description="Polar residues" evidence="3">
    <location>
        <begin position="467"/>
        <end position="482"/>
    </location>
</feature>
<dbReference type="InterPro" id="IPR052790">
    <property type="entry name" value="YEATS_domain"/>
</dbReference>
<dbReference type="GO" id="GO:0003682">
    <property type="term" value="F:chromatin binding"/>
    <property type="evidence" value="ECO:0007669"/>
    <property type="project" value="TreeGrafter"/>
</dbReference>
<feature type="compositionally biased region" description="Polar residues" evidence="3">
    <location>
        <begin position="797"/>
        <end position="812"/>
    </location>
</feature>
<feature type="region of interest" description="Disordered" evidence="3">
    <location>
        <begin position="797"/>
        <end position="1112"/>
    </location>
</feature>
<dbReference type="InterPro" id="IPR055129">
    <property type="entry name" value="YEATS_dom"/>
</dbReference>
<feature type="compositionally biased region" description="Polar residues" evidence="3">
    <location>
        <begin position="676"/>
        <end position="694"/>
    </location>
</feature>
<dbReference type="AlphaFoldDB" id="A0A6A0GUJ1"/>
<reference evidence="5" key="2">
    <citation type="journal article" date="2018" name="Environ. Sci. Technol.">
        <title>The Toxicogenome of Hyalella azteca: A Model for Sediment Ecotoxicology and Evolutionary Toxicology.</title>
        <authorList>
            <person name="Poynton H.C."/>
            <person name="Hasenbein S."/>
            <person name="Benoit J.B."/>
            <person name="Sepulveda M.S."/>
            <person name="Poelchau M.F."/>
            <person name="Hughes D.S.T."/>
            <person name="Murali S.C."/>
            <person name="Chen S."/>
            <person name="Glastad K.M."/>
            <person name="Goodisman M.A.D."/>
            <person name="Werren J.H."/>
            <person name="Vineis J.H."/>
            <person name="Bowen J.L."/>
            <person name="Friedrich M."/>
            <person name="Jones J."/>
            <person name="Robertson H.M."/>
            <person name="Feyereisen R."/>
            <person name="Mechler-Hickson A."/>
            <person name="Mathers N."/>
            <person name="Lee C.E."/>
            <person name="Colbourne J.K."/>
            <person name="Biales A."/>
            <person name="Johnston J.S."/>
            <person name="Wellborn G.A."/>
            <person name="Rosendale A.J."/>
            <person name="Cridge A.G."/>
            <person name="Munoz-Torres M.C."/>
            <person name="Bain P.A."/>
            <person name="Manny A.R."/>
            <person name="Major K.M."/>
            <person name="Lambert F.N."/>
            <person name="Vulpe C.D."/>
            <person name="Tuck P."/>
            <person name="Blalock B.J."/>
            <person name="Lin Y.Y."/>
            <person name="Smith M.E."/>
            <person name="Ochoa-Acuna H."/>
            <person name="Chen M.M."/>
            <person name="Childers C.P."/>
            <person name="Qu J."/>
            <person name="Dugan S."/>
            <person name="Lee S.L."/>
            <person name="Chao H."/>
            <person name="Dinh H."/>
            <person name="Han Y."/>
            <person name="Doddapaneni H."/>
            <person name="Worley K.C."/>
            <person name="Muzny D.M."/>
            <person name="Gibbs R.A."/>
            <person name="Richards S."/>
        </authorList>
    </citation>
    <scope>NUCLEOTIDE SEQUENCE</scope>
    <source>
        <strain evidence="5">HAZT.00-mixed</strain>
        <tissue evidence="5">Whole organism</tissue>
    </source>
</reference>
<accession>A0A6A0GUJ1</accession>
<reference evidence="5" key="3">
    <citation type="submission" date="2019-06" db="EMBL/GenBank/DDBJ databases">
        <authorList>
            <person name="Poynton C."/>
            <person name="Hasenbein S."/>
            <person name="Benoit J.B."/>
            <person name="Sepulveda M.S."/>
            <person name="Poelchau M.F."/>
            <person name="Murali S.C."/>
            <person name="Chen S."/>
            <person name="Glastad K.M."/>
            <person name="Werren J.H."/>
            <person name="Vineis J.H."/>
            <person name="Bowen J.L."/>
            <person name="Friedrich M."/>
            <person name="Jones J."/>
            <person name="Robertson H.M."/>
            <person name="Feyereisen R."/>
            <person name="Mechler-Hickson A."/>
            <person name="Mathers N."/>
            <person name="Lee C.E."/>
            <person name="Colbourne J.K."/>
            <person name="Biales A."/>
            <person name="Johnston J.S."/>
            <person name="Wellborn G.A."/>
            <person name="Rosendale A.J."/>
            <person name="Cridge A.G."/>
            <person name="Munoz-Torres M.C."/>
            <person name="Bain P.A."/>
            <person name="Manny A.R."/>
            <person name="Major K.M."/>
            <person name="Lambert F.N."/>
            <person name="Vulpe C.D."/>
            <person name="Tuck P."/>
            <person name="Blalock B.J."/>
            <person name="Lin Y.-Y."/>
            <person name="Smith M.E."/>
            <person name="Ochoa-Acuna H."/>
            <person name="Chen M.-J.M."/>
            <person name="Childers C.P."/>
            <person name="Qu J."/>
            <person name="Dugan S."/>
            <person name="Lee S.L."/>
            <person name="Chao H."/>
            <person name="Dinh H."/>
            <person name="Han Y."/>
            <person name="Doddapaneni H."/>
            <person name="Worley K.C."/>
            <person name="Muzny D.M."/>
            <person name="Gibbs R.A."/>
            <person name="Richards S."/>
        </authorList>
    </citation>
    <scope>NUCLEOTIDE SEQUENCE</scope>
    <source>
        <strain evidence="5">HAZT.00-mixed</strain>
        <tissue evidence="5">Whole organism</tissue>
    </source>
</reference>
<dbReference type="InterPro" id="IPR038704">
    <property type="entry name" value="YEAST_sf"/>
</dbReference>
<dbReference type="OrthoDB" id="10053467at2759"/>
<name>A0A6A0GUJ1_HYAAZ</name>
<feature type="compositionally biased region" description="Basic and acidic residues" evidence="3">
    <location>
        <begin position="829"/>
        <end position="951"/>
    </location>
</feature>
<proteinExistence type="predicted"/>
<feature type="region of interest" description="Disordered" evidence="3">
    <location>
        <begin position="458"/>
        <end position="497"/>
    </location>
</feature>
<dbReference type="GO" id="GO:0045893">
    <property type="term" value="P:positive regulation of DNA-templated transcription"/>
    <property type="evidence" value="ECO:0007669"/>
    <property type="project" value="TreeGrafter"/>
</dbReference>
<comment type="caution">
    <text evidence="5">The sequence shown here is derived from an EMBL/GenBank/DDBJ whole genome shotgun (WGS) entry which is preliminary data.</text>
</comment>
<dbReference type="EMBL" id="JQDR03014048">
    <property type="protein sequence ID" value="KAA0188754.1"/>
    <property type="molecule type" value="Genomic_DNA"/>
</dbReference>
<evidence type="ECO:0000313" key="5">
    <source>
        <dbReference type="EMBL" id="KAA0188754.1"/>
    </source>
</evidence>
<feature type="region of interest" description="Disordered" evidence="3">
    <location>
        <begin position="143"/>
        <end position="221"/>
    </location>
</feature>